<sequence length="201" mass="21527">MSFWGCEVTETKAAVVAIPEGFVLNVVNATCSASNAGDTQLALALETQQVDGKAWKGAVAHLGHKQPLQVKLDLVFGHKIKFYLSKGEGAVNLTGYFQPGPVSEVDEADAPSADPSTKKSKKRAREEKSWDQISSSDSEETPAKEVTPAKASKPEAIPAKKEEQKKPKQVEAVSSVSVNGNATQGKKKRKKNKKANKPVSN</sequence>
<dbReference type="InterPro" id="IPR041232">
    <property type="entry name" value="NPL"/>
</dbReference>
<reference evidence="3" key="1">
    <citation type="submission" date="2021-02" db="EMBL/GenBank/DDBJ databases">
        <authorList>
            <person name="Palmer J.M."/>
        </authorList>
    </citation>
    <scope>NUCLEOTIDE SEQUENCE</scope>
    <source>
        <strain evidence="3">SCRP23</strain>
    </source>
</reference>
<keyword evidence="4" id="KW-1185">Reference proteome</keyword>
<dbReference type="Proteomes" id="UP000693981">
    <property type="component" value="Unassembled WGS sequence"/>
</dbReference>
<feature type="compositionally biased region" description="Basic and acidic residues" evidence="1">
    <location>
        <begin position="158"/>
        <end position="169"/>
    </location>
</feature>
<dbReference type="OrthoDB" id="76473at2759"/>
<protein>
    <recommendedName>
        <fullName evidence="2">Nucleoplasmin-like domain-containing protein</fullName>
    </recommendedName>
</protein>
<organism evidence="3 4">
    <name type="scientific">Phytophthora boehmeriae</name>
    <dbReference type="NCBI Taxonomy" id="109152"/>
    <lineage>
        <taxon>Eukaryota</taxon>
        <taxon>Sar</taxon>
        <taxon>Stramenopiles</taxon>
        <taxon>Oomycota</taxon>
        <taxon>Peronosporomycetes</taxon>
        <taxon>Peronosporales</taxon>
        <taxon>Peronosporaceae</taxon>
        <taxon>Phytophthora</taxon>
    </lineage>
</organism>
<comment type="caution">
    <text evidence="3">The sequence shown here is derived from an EMBL/GenBank/DDBJ whole genome shotgun (WGS) entry which is preliminary data.</text>
</comment>
<dbReference type="AlphaFoldDB" id="A0A8T1X2M9"/>
<evidence type="ECO:0000313" key="3">
    <source>
        <dbReference type="EMBL" id="KAG7398688.1"/>
    </source>
</evidence>
<feature type="domain" description="Nucleoplasmin-like" evidence="2">
    <location>
        <begin position="3"/>
        <end position="97"/>
    </location>
</feature>
<dbReference type="Pfam" id="PF17800">
    <property type="entry name" value="NPL"/>
    <property type="match status" value="1"/>
</dbReference>
<dbReference type="EMBL" id="JAGDFL010000074">
    <property type="protein sequence ID" value="KAG7398688.1"/>
    <property type="molecule type" value="Genomic_DNA"/>
</dbReference>
<evidence type="ECO:0000256" key="1">
    <source>
        <dbReference type="SAM" id="MobiDB-lite"/>
    </source>
</evidence>
<name>A0A8T1X2M9_9STRA</name>
<feature type="compositionally biased region" description="Polar residues" evidence="1">
    <location>
        <begin position="174"/>
        <end position="184"/>
    </location>
</feature>
<accession>A0A8T1X2M9</accession>
<evidence type="ECO:0000259" key="2">
    <source>
        <dbReference type="Pfam" id="PF17800"/>
    </source>
</evidence>
<feature type="compositionally biased region" description="Low complexity" evidence="1">
    <location>
        <begin position="148"/>
        <end position="157"/>
    </location>
</feature>
<evidence type="ECO:0000313" key="4">
    <source>
        <dbReference type="Proteomes" id="UP000693981"/>
    </source>
</evidence>
<feature type="region of interest" description="Disordered" evidence="1">
    <location>
        <begin position="104"/>
        <end position="201"/>
    </location>
</feature>
<proteinExistence type="predicted"/>
<feature type="compositionally biased region" description="Basic residues" evidence="1">
    <location>
        <begin position="185"/>
        <end position="201"/>
    </location>
</feature>
<gene>
    <name evidence="3" type="ORF">PHYBOEH_010638</name>
</gene>